<feature type="transmembrane region" description="Helical" evidence="1">
    <location>
        <begin position="117"/>
        <end position="137"/>
    </location>
</feature>
<feature type="transmembrane region" description="Helical" evidence="1">
    <location>
        <begin position="6"/>
        <end position="26"/>
    </location>
</feature>
<name>A0A1S1Z1F6_FLAPC</name>
<proteinExistence type="predicted"/>
<dbReference type="AlphaFoldDB" id="A0A1S1Z1F6"/>
<feature type="transmembrane region" description="Helical" evidence="1">
    <location>
        <begin position="213"/>
        <end position="229"/>
    </location>
</feature>
<feature type="transmembrane region" description="Helical" evidence="1">
    <location>
        <begin position="235"/>
        <end position="253"/>
    </location>
</feature>
<evidence type="ECO:0008006" key="4">
    <source>
        <dbReference type="Google" id="ProtNLM"/>
    </source>
</evidence>
<keyword evidence="1" id="KW-1133">Transmembrane helix</keyword>
<gene>
    <name evidence="2" type="ORF">NH26_11995</name>
</gene>
<keyword evidence="1" id="KW-0472">Membrane</keyword>
<dbReference type="STRING" id="915059.NH26_11995"/>
<accession>A0A1S1Z1F6</accession>
<feature type="transmembrane region" description="Helical" evidence="1">
    <location>
        <begin position="79"/>
        <end position="105"/>
    </location>
</feature>
<evidence type="ECO:0000256" key="1">
    <source>
        <dbReference type="SAM" id="Phobius"/>
    </source>
</evidence>
<dbReference type="RefSeq" id="WP_044224079.1">
    <property type="nucleotide sequence ID" value="NZ_JRYR02000001.1"/>
</dbReference>
<feature type="transmembrane region" description="Helical" evidence="1">
    <location>
        <begin position="158"/>
        <end position="181"/>
    </location>
</feature>
<dbReference type="Proteomes" id="UP000179797">
    <property type="component" value="Unassembled WGS sequence"/>
</dbReference>
<sequence>MIDFLFKIYIILVFFSVNVGLFQNTFLSFCDEVLLGLSIIINFIFYPKVKGGKQFIFFLIIYLAFCTVNFFISPFSTNIIFMYLQAFINIKAFIIIYAGLILFTLNKSDYFANKIDLAFRLSLKLTVIFLIINFVLGENWNTIVGHKIAFRDGFLRKIGHFGVGAYLAYTLVFLIITYIFINNKKTLKKYHVLIIPFLLIFLYILSELLTYRKIILILLPVTWFIIFDLSLRNKAFIYCLIPFSLIVISSLIFHSDLPIIENSLQDLSKYTTTGHKYIRGLMVYHGFELANTFFPFGTSTGTYGTVLSIKGESTVYAYVGLQRWVELDNVGIYDAVLGSLIGELGYLGIICFYLVLHSFYRTFILELETTQLSLFKILYWYAIISTLIGPFIQSGPGSGIFALCVLYLINRRDKEK</sequence>
<protein>
    <recommendedName>
        <fullName evidence="4">O-antigen polymerase</fullName>
    </recommendedName>
</protein>
<dbReference type="OrthoDB" id="1886007at2"/>
<evidence type="ECO:0000313" key="2">
    <source>
        <dbReference type="EMBL" id="OHX67013.1"/>
    </source>
</evidence>
<keyword evidence="1" id="KW-0812">Transmembrane</keyword>
<keyword evidence="3" id="KW-1185">Reference proteome</keyword>
<feature type="transmembrane region" description="Helical" evidence="1">
    <location>
        <begin position="332"/>
        <end position="359"/>
    </location>
</feature>
<feature type="transmembrane region" description="Helical" evidence="1">
    <location>
        <begin position="55"/>
        <end position="72"/>
    </location>
</feature>
<evidence type="ECO:0000313" key="3">
    <source>
        <dbReference type="Proteomes" id="UP000179797"/>
    </source>
</evidence>
<organism evidence="2 3">
    <name type="scientific">Flammeovirga pacifica</name>
    <dbReference type="NCBI Taxonomy" id="915059"/>
    <lineage>
        <taxon>Bacteria</taxon>
        <taxon>Pseudomonadati</taxon>
        <taxon>Bacteroidota</taxon>
        <taxon>Cytophagia</taxon>
        <taxon>Cytophagales</taxon>
        <taxon>Flammeovirgaceae</taxon>
        <taxon>Flammeovirga</taxon>
    </lineage>
</organism>
<feature type="transmembrane region" description="Helical" evidence="1">
    <location>
        <begin position="187"/>
        <end position="206"/>
    </location>
</feature>
<feature type="transmembrane region" description="Helical" evidence="1">
    <location>
        <begin position="379"/>
        <end position="409"/>
    </location>
</feature>
<reference evidence="2 3" key="1">
    <citation type="journal article" date="2012" name="Int. J. Syst. Evol. Microbiol.">
        <title>Flammeovirga pacifica sp. nov., isolated from deep-sea sediment.</title>
        <authorList>
            <person name="Xu H."/>
            <person name="Fu Y."/>
            <person name="Yang N."/>
            <person name="Ding Z."/>
            <person name="Lai Q."/>
            <person name="Zeng R."/>
        </authorList>
    </citation>
    <scope>NUCLEOTIDE SEQUENCE [LARGE SCALE GENOMIC DNA]</scope>
    <source>
        <strain evidence="3">DSM 24597 / LMG 26175 / WPAGA1</strain>
    </source>
</reference>
<dbReference type="EMBL" id="JRYR02000001">
    <property type="protein sequence ID" value="OHX67013.1"/>
    <property type="molecule type" value="Genomic_DNA"/>
</dbReference>
<comment type="caution">
    <text evidence="2">The sequence shown here is derived from an EMBL/GenBank/DDBJ whole genome shotgun (WGS) entry which is preliminary data.</text>
</comment>